<sequence>MNLAKYILTIIKLEVILTIKKLLSRKIKVIYEKGEQTSTPQWMKWKMKELMECGKPESLSNTRTVVLQKYHYEYAAKVHREIIKEIKYVKDEAGDNWKTSCQTWSDKFGDCEDQAILIWRKLIKYGFPQERTYIVIIEGHAFAAFEPDNNDKDFYILDNGSISLIMTLASEILPYLHKTPLYGFNYNSFWTINTTEIK</sequence>
<reference evidence="1" key="1">
    <citation type="submission" date="2020-03" db="EMBL/GenBank/DDBJ databases">
        <title>The deep terrestrial virosphere.</title>
        <authorList>
            <person name="Holmfeldt K."/>
            <person name="Nilsson E."/>
            <person name="Simone D."/>
            <person name="Lopez-Fernandez M."/>
            <person name="Wu X."/>
            <person name="de Brujin I."/>
            <person name="Lundin D."/>
            <person name="Andersson A."/>
            <person name="Bertilsson S."/>
            <person name="Dopson M."/>
        </authorList>
    </citation>
    <scope>NUCLEOTIDE SEQUENCE</scope>
    <source>
        <strain evidence="1">MM415B02524</strain>
    </source>
</reference>
<evidence type="ECO:0000313" key="1">
    <source>
        <dbReference type="EMBL" id="QJA89628.1"/>
    </source>
</evidence>
<accession>A0A6M3L939</accession>
<dbReference type="InterPro" id="IPR010319">
    <property type="entry name" value="Transglutaminase-like_Cys_pept"/>
</dbReference>
<dbReference type="Gene3D" id="3.10.620.30">
    <property type="match status" value="1"/>
</dbReference>
<dbReference type="AlphaFoldDB" id="A0A6M3L939"/>
<dbReference type="Pfam" id="PF06035">
    <property type="entry name" value="Peptidase_C93"/>
    <property type="match status" value="1"/>
</dbReference>
<organism evidence="1">
    <name type="scientific">viral metagenome</name>
    <dbReference type="NCBI Taxonomy" id="1070528"/>
    <lineage>
        <taxon>unclassified sequences</taxon>
        <taxon>metagenomes</taxon>
        <taxon>organismal metagenomes</taxon>
    </lineage>
</organism>
<dbReference type="EMBL" id="MT142857">
    <property type="protein sequence ID" value="QJA89628.1"/>
    <property type="molecule type" value="Genomic_DNA"/>
</dbReference>
<proteinExistence type="predicted"/>
<name>A0A6M3L939_9ZZZZ</name>
<gene>
    <name evidence="1" type="ORF">MM415B02524_0013</name>
</gene>
<protein>
    <submittedName>
        <fullName evidence="1">Putative peptidase</fullName>
    </submittedName>
</protein>